<reference evidence="1 2" key="1">
    <citation type="submission" date="2011-02" db="EMBL/GenBank/DDBJ databases">
        <authorList>
            <person name="Muzny D."/>
            <person name="Qin X."/>
            <person name="Deng J."/>
            <person name="Jiang H."/>
            <person name="Liu Y."/>
            <person name="Qu J."/>
            <person name="Song X.-Z."/>
            <person name="Zhang L."/>
            <person name="Thornton R."/>
            <person name="Coyle M."/>
            <person name="Francisco L."/>
            <person name="Jackson L."/>
            <person name="Javaid M."/>
            <person name="Korchina V."/>
            <person name="Kovar C."/>
            <person name="Mata R."/>
            <person name="Mathew T."/>
            <person name="Ngo R."/>
            <person name="Nguyen L."/>
            <person name="Nguyen N."/>
            <person name="Okwuonu G."/>
            <person name="Ongeri F."/>
            <person name="Pham C."/>
            <person name="Simmons D."/>
            <person name="Wilczek-Boney K."/>
            <person name="Hale W."/>
            <person name="Jakkamsetti A."/>
            <person name="Pham P."/>
            <person name="Ruth R."/>
            <person name="San Lucas F."/>
            <person name="Warren J."/>
            <person name="Zhang J."/>
            <person name="Zhao Z."/>
            <person name="Zhou C."/>
            <person name="Zhu D."/>
            <person name="Lee S."/>
            <person name="Bess C."/>
            <person name="Blankenburg K."/>
            <person name="Forbes L."/>
            <person name="Fu Q."/>
            <person name="Gubbala S."/>
            <person name="Hirani K."/>
            <person name="Jayaseelan J.C."/>
            <person name="Lara F."/>
            <person name="Munidasa M."/>
            <person name="Palculict T."/>
            <person name="Patil S."/>
            <person name="Pu L.-L."/>
            <person name="Saada N."/>
            <person name="Tang L."/>
            <person name="Weissenberger G."/>
            <person name="Zhu Y."/>
            <person name="Hemphill L."/>
            <person name="Shang Y."/>
            <person name="Youmans B."/>
            <person name="Ayvaz T."/>
            <person name="Ross M."/>
            <person name="Santibanez J."/>
            <person name="Aqrawi P."/>
            <person name="Gross S."/>
            <person name="Joshi V."/>
            <person name="Fowler G."/>
            <person name="Nazareth L."/>
            <person name="Reid J."/>
            <person name="Worley K."/>
            <person name="Petrosino J."/>
            <person name="Highlander S."/>
            <person name="Gibbs R."/>
        </authorList>
    </citation>
    <scope>NUCLEOTIDE SEQUENCE [LARGE SCALE GENOMIC DNA]</scope>
    <source>
        <strain evidence="1 2">ATCC BAA-1200</strain>
    </source>
</reference>
<accession>F2BFN4</accession>
<comment type="caution">
    <text evidence="1">The sequence shown here is derived from an EMBL/GenBank/DDBJ whole genome shotgun (WGS) entry which is preliminary data.</text>
</comment>
<sequence>MEGLEGAGCLEKRRCLVLPQVDFGCADAAFSDGLFYTRDEAV</sequence>
<dbReference type="AlphaFoldDB" id="F2BFN4"/>
<protein>
    <submittedName>
        <fullName evidence="1">Uncharacterized protein</fullName>
    </submittedName>
</protein>
<dbReference type="EMBL" id="AFAY01000051">
    <property type="protein sequence ID" value="EGF08233.1"/>
    <property type="molecule type" value="Genomic_DNA"/>
</dbReference>
<gene>
    <name evidence="1" type="ORF">HMPREF9123_2541</name>
</gene>
<evidence type="ECO:0000313" key="1">
    <source>
        <dbReference type="EMBL" id="EGF08233.1"/>
    </source>
</evidence>
<dbReference type="Proteomes" id="UP000004105">
    <property type="component" value="Unassembled WGS sequence"/>
</dbReference>
<organism evidence="1 2">
    <name type="scientific">Neisseria bacilliformis ATCC BAA-1200</name>
    <dbReference type="NCBI Taxonomy" id="888742"/>
    <lineage>
        <taxon>Bacteria</taxon>
        <taxon>Pseudomonadati</taxon>
        <taxon>Pseudomonadota</taxon>
        <taxon>Betaproteobacteria</taxon>
        <taxon>Neisseriales</taxon>
        <taxon>Neisseriaceae</taxon>
        <taxon>Neisseria</taxon>
    </lineage>
</organism>
<keyword evidence="2" id="KW-1185">Reference proteome</keyword>
<evidence type="ECO:0000313" key="2">
    <source>
        <dbReference type="Proteomes" id="UP000004105"/>
    </source>
</evidence>
<dbReference type="HOGENOM" id="CLU_3254486_0_0_4"/>
<proteinExistence type="predicted"/>
<name>F2BFN4_9NEIS</name>